<feature type="transmembrane region" description="Helical" evidence="8">
    <location>
        <begin position="417"/>
        <end position="443"/>
    </location>
</feature>
<sequence>MSAATYENADRKPGPKKTTKKTTKTTGLNKTGPRKPDPKETGGPKKTGPKKTRVTALLAARAARTHRKAWAAVFAALALTSLLLGAFTLALASAGLGHARVERYADADLVVTGDQNTRFTAKPWGSKPETATAGLTERVRVPRAALKTVRAVPGVRSAIADEVFQAGVEGTRTTGRPWDAARLGSYSLREGAAPRQASEVVVGEGTARVGERVTVRVAGTDATYRVTGVAEGPRDAAYFTSAEARRLAGHPGSVAAVGVTAAPGTSTSDLYARVRHALDAAGLHGVGHRADGDGAGLHVLTGNGRGGAEFLGAAPARSGMLALLGSVMATVVLIALLVVSSTVVQALQQRSRELGLLRAVGATPRQLRGAVGREVGRVAAGAALVGAVAAVPAYLALRTLLDARGALPPGLELPLPPWLLPAPLVTAGLTLLVARVAALIACARTTKVRPAEALREAAPGNARRITGLVLLFIGASSAATATLQHGEAAAAAAGAAAVVLVIGCALLGPWIAEGAMRVLGGPLRRHGGPAGHLAAANCTASARRLGAALTPIILVTAFVSVQLAAGATMTHAAGDQAEKAARADYAVTAAGGLPKGTLERIRATPGVRAATAVTRGTVVLARRETGSPRLDRLPVLGVTPEGLSRTLDPAVREGGLSALRPGTVAVGRDQARDLDVRPGSKVTLRFGDGVEARLKVVATYDRELALGAFLFSRDQLLRHTSAPGPDRILVAAADTATTSLRAAAPGARVTADPAPERLDPEDRALGEVVTVAAVGAVGGFTVIAVLSTLSLITIGRRPELALLRLAGAGRDQLRRMLRLEAAATALTGLVVGAAVASFPLLAFSLSTARTIPHLPLPQAALIALTVAATTAAGTLVPSWPVLRGRYPAR</sequence>
<evidence type="ECO:0000256" key="7">
    <source>
        <dbReference type="SAM" id="MobiDB-lite"/>
    </source>
</evidence>
<dbReference type="PANTHER" id="PTHR30572">
    <property type="entry name" value="MEMBRANE COMPONENT OF TRANSPORTER-RELATED"/>
    <property type="match status" value="1"/>
</dbReference>
<dbReference type="InterPro" id="IPR003838">
    <property type="entry name" value="ABC3_permease_C"/>
</dbReference>
<dbReference type="RefSeq" id="WP_079044050.1">
    <property type="nucleotide sequence ID" value="NZ_CP023699.1"/>
</dbReference>
<feature type="domain" description="ABC3 transporter permease C-terminal" evidence="9">
    <location>
        <begin position="326"/>
        <end position="441"/>
    </location>
</feature>
<evidence type="ECO:0000256" key="2">
    <source>
        <dbReference type="ARBA" id="ARBA00022475"/>
    </source>
</evidence>
<feature type="transmembrane region" description="Helical" evidence="8">
    <location>
        <begin position="768"/>
        <end position="795"/>
    </location>
</feature>
<feature type="region of interest" description="Disordered" evidence="7">
    <location>
        <begin position="1"/>
        <end position="52"/>
    </location>
</feature>
<gene>
    <name evidence="10" type="ORF">CP970_26720</name>
</gene>
<dbReference type="PANTHER" id="PTHR30572:SF4">
    <property type="entry name" value="ABC TRANSPORTER PERMEASE YTRF"/>
    <property type="match status" value="1"/>
</dbReference>
<feature type="compositionally biased region" description="Basic residues" evidence="7">
    <location>
        <begin position="14"/>
        <end position="23"/>
    </location>
</feature>
<reference evidence="10 11" key="1">
    <citation type="submission" date="2017-09" db="EMBL/GenBank/DDBJ databases">
        <authorList>
            <person name="Lee N."/>
            <person name="Cho B.-K."/>
        </authorList>
    </citation>
    <scope>NUCLEOTIDE SEQUENCE [LARGE SCALE GENOMIC DNA]</scope>
    <source>
        <strain evidence="10 11">ATCC 12853</strain>
    </source>
</reference>
<keyword evidence="5 8" id="KW-0472">Membrane</keyword>
<feature type="transmembrane region" description="Helical" evidence="8">
    <location>
        <begin position="375"/>
        <end position="397"/>
    </location>
</feature>
<feature type="compositionally biased region" description="Basic and acidic residues" evidence="7">
    <location>
        <begin position="34"/>
        <end position="43"/>
    </location>
</feature>
<feature type="transmembrane region" description="Helical" evidence="8">
    <location>
        <begin position="860"/>
        <end position="882"/>
    </location>
</feature>
<comment type="similarity">
    <text evidence="6">Belongs to the ABC-4 integral membrane protein family.</text>
</comment>
<feature type="transmembrane region" description="Helical" evidence="8">
    <location>
        <begin position="464"/>
        <end position="483"/>
    </location>
</feature>
<dbReference type="Proteomes" id="UP000325529">
    <property type="component" value="Chromosome"/>
</dbReference>
<accession>A0A5J6GJ94</accession>
<feature type="domain" description="ABC3 transporter permease C-terminal" evidence="9">
    <location>
        <begin position="780"/>
        <end position="882"/>
    </location>
</feature>
<keyword evidence="4 8" id="KW-1133">Transmembrane helix</keyword>
<keyword evidence="11" id="KW-1185">Reference proteome</keyword>
<evidence type="ECO:0000256" key="3">
    <source>
        <dbReference type="ARBA" id="ARBA00022692"/>
    </source>
</evidence>
<feature type="transmembrane region" description="Helical" evidence="8">
    <location>
        <begin position="489"/>
        <end position="512"/>
    </location>
</feature>
<keyword evidence="2" id="KW-1003">Cell membrane</keyword>
<feature type="transmembrane region" description="Helical" evidence="8">
    <location>
        <begin position="320"/>
        <end position="344"/>
    </location>
</feature>
<proteinExistence type="inferred from homology"/>
<evidence type="ECO:0000256" key="4">
    <source>
        <dbReference type="ARBA" id="ARBA00022989"/>
    </source>
</evidence>
<evidence type="ECO:0000256" key="8">
    <source>
        <dbReference type="SAM" id="Phobius"/>
    </source>
</evidence>
<evidence type="ECO:0000256" key="1">
    <source>
        <dbReference type="ARBA" id="ARBA00004651"/>
    </source>
</evidence>
<organism evidence="10 11">
    <name type="scientific">Streptomyces kanamyceticus</name>
    <dbReference type="NCBI Taxonomy" id="1967"/>
    <lineage>
        <taxon>Bacteria</taxon>
        <taxon>Bacillati</taxon>
        <taxon>Actinomycetota</taxon>
        <taxon>Actinomycetes</taxon>
        <taxon>Kitasatosporales</taxon>
        <taxon>Streptomycetaceae</taxon>
        <taxon>Streptomyces</taxon>
    </lineage>
</organism>
<keyword evidence="3 8" id="KW-0812">Transmembrane</keyword>
<dbReference type="InterPro" id="IPR050250">
    <property type="entry name" value="Macrolide_Exporter_MacB"/>
</dbReference>
<feature type="transmembrane region" description="Helical" evidence="8">
    <location>
        <begin position="816"/>
        <end position="840"/>
    </location>
</feature>
<evidence type="ECO:0000259" key="9">
    <source>
        <dbReference type="Pfam" id="PF02687"/>
    </source>
</evidence>
<dbReference type="OrthoDB" id="3223244at2"/>
<evidence type="ECO:0000313" key="11">
    <source>
        <dbReference type="Proteomes" id="UP000325529"/>
    </source>
</evidence>
<dbReference type="GO" id="GO:0022857">
    <property type="term" value="F:transmembrane transporter activity"/>
    <property type="evidence" value="ECO:0007669"/>
    <property type="project" value="TreeGrafter"/>
</dbReference>
<feature type="transmembrane region" description="Helical" evidence="8">
    <location>
        <begin position="545"/>
        <end position="565"/>
    </location>
</feature>
<dbReference type="Pfam" id="PF02687">
    <property type="entry name" value="FtsX"/>
    <property type="match status" value="2"/>
</dbReference>
<protein>
    <submittedName>
        <fullName evidence="10">FtsX-like permease family protein</fullName>
    </submittedName>
</protein>
<feature type="transmembrane region" description="Helical" evidence="8">
    <location>
        <begin position="69"/>
        <end position="92"/>
    </location>
</feature>
<dbReference type="EMBL" id="CP023699">
    <property type="protein sequence ID" value="QEU94015.1"/>
    <property type="molecule type" value="Genomic_DNA"/>
</dbReference>
<comment type="subcellular location">
    <subcellularLocation>
        <location evidence="1">Cell membrane</location>
        <topology evidence="1">Multi-pass membrane protein</topology>
    </subcellularLocation>
</comment>
<dbReference type="KEGG" id="ska:CP970_26720"/>
<dbReference type="GO" id="GO:0005886">
    <property type="term" value="C:plasma membrane"/>
    <property type="evidence" value="ECO:0007669"/>
    <property type="project" value="UniProtKB-SubCell"/>
</dbReference>
<name>A0A5J6GJ94_STRKN</name>
<evidence type="ECO:0000256" key="5">
    <source>
        <dbReference type="ARBA" id="ARBA00023136"/>
    </source>
</evidence>
<evidence type="ECO:0000256" key="6">
    <source>
        <dbReference type="ARBA" id="ARBA00038076"/>
    </source>
</evidence>
<dbReference type="AlphaFoldDB" id="A0A5J6GJ94"/>
<evidence type="ECO:0000313" key="10">
    <source>
        <dbReference type="EMBL" id="QEU94015.1"/>
    </source>
</evidence>